<reference evidence="2 3" key="1">
    <citation type="journal article" date="2020" name="Insects">
        <title>Bacteria Belonging to Pseudomonas typographi sp. nov. from the Bark Beetle Ips typographus Have Genomic Potential to Aid in the Host Ecology.</title>
        <authorList>
            <person name="Peral-Aranega E."/>
            <person name="Saati-Santamaria Z."/>
            <person name="Kolarik M."/>
            <person name="Rivas R."/>
            <person name="Garcia-Fraile P."/>
        </authorList>
    </citation>
    <scope>NUCLEOTIDE SEQUENCE [LARGE SCALE GENOMIC DNA]</scope>
    <source>
        <strain evidence="2 3">CA3A</strain>
    </source>
</reference>
<accession>A0ABR7Z7B7</accession>
<dbReference type="Proteomes" id="UP000805841">
    <property type="component" value="Unassembled WGS sequence"/>
</dbReference>
<organism evidence="2 3">
    <name type="scientific">Pseudomonas typographi</name>
    <dbReference type="NCBI Taxonomy" id="2715964"/>
    <lineage>
        <taxon>Bacteria</taxon>
        <taxon>Pseudomonadati</taxon>
        <taxon>Pseudomonadota</taxon>
        <taxon>Gammaproteobacteria</taxon>
        <taxon>Pseudomonadales</taxon>
        <taxon>Pseudomonadaceae</taxon>
        <taxon>Pseudomonas</taxon>
    </lineage>
</organism>
<evidence type="ECO:0000313" key="3">
    <source>
        <dbReference type="Proteomes" id="UP000805841"/>
    </source>
</evidence>
<evidence type="ECO:0000313" key="2">
    <source>
        <dbReference type="EMBL" id="MBD1601233.1"/>
    </source>
</evidence>
<sequence length="99" mass="10576">MRLFNLIPLAAASLALFTPLDAQAAWPPGDKAKYMSDCVATAKQSVDSPKATHHCDCGADVIETTFSTAEIEQLMSTNPPPTVELRDRLADAVKVCKAS</sequence>
<keyword evidence="1" id="KW-0732">Signal</keyword>
<feature type="signal peptide" evidence="1">
    <location>
        <begin position="1"/>
        <end position="24"/>
    </location>
</feature>
<evidence type="ECO:0000256" key="1">
    <source>
        <dbReference type="SAM" id="SignalP"/>
    </source>
</evidence>
<feature type="chain" id="PRO_5045164707" description="Secreted protein" evidence="1">
    <location>
        <begin position="25"/>
        <end position="99"/>
    </location>
</feature>
<protein>
    <recommendedName>
        <fullName evidence="4">Secreted protein</fullName>
    </recommendedName>
</protein>
<gene>
    <name evidence="2" type="ORF">HAQ05_21365</name>
</gene>
<name>A0ABR7Z7B7_9PSED</name>
<dbReference type="EMBL" id="JAAOCA010000031">
    <property type="protein sequence ID" value="MBD1601233.1"/>
    <property type="molecule type" value="Genomic_DNA"/>
</dbReference>
<evidence type="ECO:0008006" key="4">
    <source>
        <dbReference type="Google" id="ProtNLM"/>
    </source>
</evidence>
<keyword evidence="3" id="KW-1185">Reference proteome</keyword>
<proteinExistence type="predicted"/>
<comment type="caution">
    <text evidence="2">The sequence shown here is derived from an EMBL/GenBank/DDBJ whole genome shotgun (WGS) entry which is preliminary data.</text>
</comment>